<sequence>MSSSRENSPDWLCSFLKHKGGWLECAGLESLLLPIMCFSLLVSGDGVKVDEEMSKLLPSQKNKMRQKQRKAEARAKKGAEEKNEELSASEVSKSRKRHVKLVNPDPHGGEVIAG</sequence>
<reference evidence="2" key="1">
    <citation type="submission" date="2012-05" db="EMBL/GenBank/DDBJ databases">
        <authorList>
            <person name="Krishnakumar V."/>
            <person name="Cheung F."/>
            <person name="Xiao Y."/>
            <person name="Chan A."/>
            <person name="Moskal W.A."/>
            <person name="Town C.D."/>
        </authorList>
    </citation>
    <scope>NUCLEOTIDE SEQUENCE</scope>
</reference>
<evidence type="ECO:0000256" key="1">
    <source>
        <dbReference type="SAM" id="MobiDB-lite"/>
    </source>
</evidence>
<organism evidence="2">
    <name type="scientific">Lotus japonicus</name>
    <name type="common">Lotus corniculatus var. japonicus</name>
    <dbReference type="NCBI Taxonomy" id="34305"/>
    <lineage>
        <taxon>Eukaryota</taxon>
        <taxon>Viridiplantae</taxon>
        <taxon>Streptophyta</taxon>
        <taxon>Embryophyta</taxon>
        <taxon>Tracheophyta</taxon>
        <taxon>Spermatophyta</taxon>
        <taxon>Magnoliopsida</taxon>
        <taxon>eudicotyledons</taxon>
        <taxon>Gunneridae</taxon>
        <taxon>Pentapetalae</taxon>
        <taxon>rosids</taxon>
        <taxon>fabids</taxon>
        <taxon>Fabales</taxon>
        <taxon>Fabaceae</taxon>
        <taxon>Papilionoideae</taxon>
        <taxon>50 kb inversion clade</taxon>
        <taxon>NPAAA clade</taxon>
        <taxon>Hologalegina</taxon>
        <taxon>robinioid clade</taxon>
        <taxon>Loteae</taxon>
        <taxon>Lotus</taxon>
    </lineage>
</organism>
<feature type="region of interest" description="Disordered" evidence="1">
    <location>
        <begin position="58"/>
        <end position="114"/>
    </location>
</feature>
<evidence type="ECO:0000313" key="2">
    <source>
        <dbReference type="EMBL" id="AFK45834.1"/>
    </source>
</evidence>
<accession>I3SZZ2</accession>
<protein>
    <submittedName>
        <fullName evidence="2">Uncharacterized protein</fullName>
    </submittedName>
</protein>
<dbReference type="EMBL" id="BT146040">
    <property type="protein sequence ID" value="AFK45834.1"/>
    <property type="molecule type" value="mRNA"/>
</dbReference>
<dbReference type="AlphaFoldDB" id="I3SZZ2"/>
<name>I3SZZ2_LOTJA</name>
<proteinExistence type="evidence at transcript level"/>
<feature type="compositionally biased region" description="Basic and acidic residues" evidence="1">
    <location>
        <begin position="69"/>
        <end position="85"/>
    </location>
</feature>